<evidence type="ECO:0000256" key="2">
    <source>
        <dbReference type="ARBA" id="ARBA00022747"/>
    </source>
</evidence>
<dbReference type="SUPFAM" id="SSF116734">
    <property type="entry name" value="DNA methylase specificity domain"/>
    <property type="match status" value="1"/>
</dbReference>
<dbReference type="RefSeq" id="WP_354005664.1">
    <property type="nucleotide sequence ID" value="NZ_AP025516.1"/>
</dbReference>
<name>A0ABN6LZJ8_9BACT</name>
<evidence type="ECO:0000256" key="1">
    <source>
        <dbReference type="ARBA" id="ARBA00010923"/>
    </source>
</evidence>
<dbReference type="PANTHER" id="PTHR30408">
    <property type="entry name" value="TYPE-1 RESTRICTION ENZYME ECOKI SPECIFICITY PROTEIN"/>
    <property type="match status" value="1"/>
</dbReference>
<dbReference type="PANTHER" id="PTHR30408:SF12">
    <property type="entry name" value="TYPE I RESTRICTION ENZYME MJAVIII SPECIFICITY SUBUNIT"/>
    <property type="match status" value="1"/>
</dbReference>
<keyword evidence="3" id="KW-0238">DNA-binding</keyword>
<evidence type="ECO:0000259" key="4">
    <source>
        <dbReference type="Pfam" id="PF01420"/>
    </source>
</evidence>
<proteinExistence type="inferred from homology"/>
<dbReference type="InterPro" id="IPR052021">
    <property type="entry name" value="Type-I_RS_S_subunit"/>
</dbReference>
<dbReference type="Gene3D" id="3.90.220.20">
    <property type="entry name" value="DNA methylase specificity domains"/>
    <property type="match status" value="1"/>
</dbReference>
<accession>A0ABN6LZJ8</accession>
<keyword evidence="6" id="KW-1185">Reference proteome</keyword>
<protein>
    <recommendedName>
        <fullName evidence="4">Type I restriction modification DNA specificity domain-containing protein</fullName>
    </recommendedName>
</protein>
<dbReference type="Proteomes" id="UP000830055">
    <property type="component" value="Chromosome"/>
</dbReference>
<dbReference type="InterPro" id="IPR000055">
    <property type="entry name" value="Restrct_endonuc_typeI_TRD"/>
</dbReference>
<evidence type="ECO:0000256" key="3">
    <source>
        <dbReference type="ARBA" id="ARBA00023125"/>
    </source>
</evidence>
<dbReference type="InterPro" id="IPR044946">
    <property type="entry name" value="Restrct_endonuc_typeI_TRD_sf"/>
</dbReference>
<organism evidence="5 6">
    <name type="scientific">Desulfofustis limnaeus</name>
    <dbReference type="NCBI Taxonomy" id="2740163"/>
    <lineage>
        <taxon>Bacteria</taxon>
        <taxon>Pseudomonadati</taxon>
        <taxon>Thermodesulfobacteriota</taxon>
        <taxon>Desulfobulbia</taxon>
        <taxon>Desulfobulbales</taxon>
        <taxon>Desulfocapsaceae</taxon>
        <taxon>Desulfofustis</taxon>
    </lineage>
</organism>
<dbReference type="Pfam" id="PF01420">
    <property type="entry name" value="Methylase_S"/>
    <property type="match status" value="1"/>
</dbReference>
<gene>
    <name evidence="5" type="ORF">DPPLL_04390</name>
</gene>
<dbReference type="EMBL" id="AP025516">
    <property type="protein sequence ID" value="BDD86074.1"/>
    <property type="molecule type" value="Genomic_DNA"/>
</dbReference>
<evidence type="ECO:0000313" key="5">
    <source>
        <dbReference type="EMBL" id="BDD86074.1"/>
    </source>
</evidence>
<keyword evidence="2" id="KW-0680">Restriction system</keyword>
<reference evidence="5 6" key="1">
    <citation type="submission" date="2022-01" db="EMBL/GenBank/DDBJ databases">
        <title>Desulfofustis limnae sp. nov., a novel mesophilic sulfate-reducing bacterium isolated from marsh soil.</title>
        <authorList>
            <person name="Watanabe M."/>
            <person name="Takahashi A."/>
            <person name="Kojima H."/>
            <person name="Fukui M."/>
        </authorList>
    </citation>
    <scope>NUCLEOTIDE SEQUENCE [LARGE SCALE GENOMIC DNA]</scope>
    <source>
        <strain evidence="5 6">PPLL</strain>
    </source>
</reference>
<feature type="domain" description="Type I restriction modification DNA specificity" evidence="4">
    <location>
        <begin position="17"/>
        <end position="114"/>
    </location>
</feature>
<sequence length="116" mass="12710">MSAVPVGFKQTEVGLIPVDWKRVQLTTVAQLESGHTPSRRNPKYWNGSIPWVSLHDTDALDDREIHSTQQSVTQEGIDNSSARILPRGTVVFSRTATVGKTTVLGCNMATSQDFAN</sequence>
<comment type="similarity">
    <text evidence="1">Belongs to the type-I restriction system S methylase family.</text>
</comment>
<evidence type="ECO:0000313" key="6">
    <source>
        <dbReference type="Proteomes" id="UP000830055"/>
    </source>
</evidence>